<dbReference type="Gene3D" id="1.10.287.2460">
    <property type="match status" value="1"/>
</dbReference>
<organism evidence="2 3">
    <name type="scientific">Megaselia scalaris</name>
    <name type="common">Humpbacked fly</name>
    <name type="synonym">Phora scalaris</name>
    <dbReference type="NCBI Taxonomy" id="36166"/>
    <lineage>
        <taxon>Eukaryota</taxon>
        <taxon>Metazoa</taxon>
        <taxon>Ecdysozoa</taxon>
        <taxon>Arthropoda</taxon>
        <taxon>Hexapoda</taxon>
        <taxon>Insecta</taxon>
        <taxon>Pterygota</taxon>
        <taxon>Neoptera</taxon>
        <taxon>Endopterygota</taxon>
        <taxon>Diptera</taxon>
        <taxon>Brachycera</taxon>
        <taxon>Muscomorpha</taxon>
        <taxon>Platypezoidea</taxon>
        <taxon>Phoridae</taxon>
        <taxon>Megaseliini</taxon>
        <taxon>Megaselia</taxon>
    </lineage>
</organism>
<evidence type="ECO:0000313" key="3">
    <source>
        <dbReference type="Proteomes" id="UP000015102"/>
    </source>
</evidence>
<dbReference type="EnsemblMetazoa" id="MESCA009858-RA">
    <property type="protein sequence ID" value="MESCA009858-PA"/>
    <property type="gene ID" value="MESCA009858"/>
</dbReference>
<proteinExistence type="inferred from homology"/>
<reference evidence="3" key="1">
    <citation type="submission" date="2013-02" db="EMBL/GenBank/DDBJ databases">
        <authorList>
            <person name="Hughes D."/>
        </authorList>
    </citation>
    <scope>NUCLEOTIDE SEQUENCE</scope>
    <source>
        <strain>Durham</strain>
        <strain evidence="3">NC isolate 2 -- Noor lab</strain>
    </source>
</reference>
<name>T1H107_MEGSC</name>
<keyword evidence="3" id="KW-1185">Reference proteome</keyword>
<sequence length="91" mass="10334">MGLANRVVASGTALGQAMNLAQSIAKFPQGALNHDRNSLYTAMYEAQTFNQSIQNEIMYTSSEIMEELKEGVKKFNDEWVDQNWYTFGLLY</sequence>
<reference evidence="2" key="2">
    <citation type="submission" date="2015-06" db="UniProtKB">
        <authorList>
            <consortium name="EnsemblMetazoa"/>
        </authorList>
    </citation>
    <scope>IDENTIFICATION</scope>
</reference>
<dbReference type="InterPro" id="IPR029045">
    <property type="entry name" value="ClpP/crotonase-like_dom_sf"/>
</dbReference>
<dbReference type="SUPFAM" id="SSF52096">
    <property type="entry name" value="ClpP/crotonase"/>
    <property type="match status" value="1"/>
</dbReference>
<accession>T1H107</accession>
<protein>
    <submittedName>
        <fullName evidence="2">Uncharacterized protein</fullName>
    </submittedName>
</protein>
<comment type="similarity">
    <text evidence="1">Belongs to the enoyl-CoA hydratase/isomerase family.</text>
</comment>
<dbReference type="Proteomes" id="UP000015102">
    <property type="component" value="Unassembled WGS sequence"/>
</dbReference>
<dbReference type="PANTHER" id="PTHR43802:SF1">
    <property type="entry name" value="IP11341P-RELATED"/>
    <property type="match status" value="1"/>
</dbReference>
<dbReference type="AlphaFoldDB" id="T1H107"/>
<dbReference type="STRING" id="36166.T1H107"/>
<evidence type="ECO:0000313" key="2">
    <source>
        <dbReference type="EnsemblMetazoa" id="MESCA009858-PA"/>
    </source>
</evidence>
<dbReference type="PANTHER" id="PTHR43802">
    <property type="entry name" value="ENOYL-COA HYDRATASE"/>
    <property type="match status" value="1"/>
</dbReference>
<dbReference type="HOGENOM" id="CLU_2433179_0_0_1"/>
<dbReference type="EMBL" id="CAQQ02380810">
    <property type="status" value="NOT_ANNOTATED_CDS"/>
    <property type="molecule type" value="Genomic_DNA"/>
</dbReference>
<evidence type="ECO:0000256" key="1">
    <source>
        <dbReference type="ARBA" id="ARBA00005254"/>
    </source>
</evidence>